<evidence type="ECO:0000256" key="1">
    <source>
        <dbReference type="SAM" id="Phobius"/>
    </source>
</evidence>
<dbReference type="GeneID" id="33320526"/>
<proteinExistence type="predicted"/>
<dbReference type="AlphaFoldDB" id="A0A2Z2MLQ6"/>
<feature type="transmembrane region" description="Helical" evidence="1">
    <location>
        <begin position="20"/>
        <end position="38"/>
    </location>
</feature>
<dbReference type="OrthoDB" id="101176at2157"/>
<organism evidence="2 3">
    <name type="scientific">Thermococcus profundus</name>
    <dbReference type="NCBI Taxonomy" id="49899"/>
    <lineage>
        <taxon>Archaea</taxon>
        <taxon>Methanobacteriati</taxon>
        <taxon>Methanobacteriota</taxon>
        <taxon>Thermococci</taxon>
        <taxon>Thermococcales</taxon>
        <taxon>Thermococcaceae</taxon>
        <taxon>Thermococcus</taxon>
    </lineage>
</organism>
<dbReference type="Proteomes" id="UP000250179">
    <property type="component" value="Chromosome"/>
</dbReference>
<accession>A0A2Z2MLQ6</accession>
<evidence type="ECO:0000313" key="3">
    <source>
        <dbReference type="Proteomes" id="UP000250179"/>
    </source>
</evidence>
<dbReference type="KEGG" id="tprf:A3L09_08875"/>
<evidence type="ECO:0000313" key="2">
    <source>
        <dbReference type="EMBL" id="ASJ03361.1"/>
    </source>
</evidence>
<dbReference type="RefSeq" id="WP_088858617.1">
    <property type="nucleotide sequence ID" value="NZ_CP014862.1"/>
</dbReference>
<keyword evidence="1" id="KW-1133">Transmembrane helix</keyword>
<gene>
    <name evidence="2" type="ORF">A3L09_08875</name>
</gene>
<keyword evidence="1" id="KW-0812">Transmembrane</keyword>
<protein>
    <submittedName>
        <fullName evidence="2">Uncharacterized protein</fullName>
    </submittedName>
</protein>
<sequence>MGLGAIIDSLNKYEGLFGKLGLLTVLVFLLLVVAGFTSGLTVGKVMTTILLFLALLVIYFAYEVNKDLNE</sequence>
<reference evidence="2 3" key="1">
    <citation type="submission" date="2016-03" db="EMBL/GenBank/DDBJ databases">
        <title>Complete genome sequence of Thermococcus profundus strain DT5432.</title>
        <authorList>
            <person name="Oger P.M."/>
        </authorList>
    </citation>
    <scope>NUCLEOTIDE SEQUENCE [LARGE SCALE GENOMIC DNA]</scope>
    <source>
        <strain evidence="2 3">DT 5432</strain>
    </source>
</reference>
<name>A0A2Z2MLQ6_THEPR</name>
<keyword evidence="3" id="KW-1185">Reference proteome</keyword>
<keyword evidence="1" id="KW-0472">Membrane</keyword>
<feature type="transmembrane region" description="Helical" evidence="1">
    <location>
        <begin position="45"/>
        <end position="62"/>
    </location>
</feature>
<dbReference type="EMBL" id="CP014862">
    <property type="protein sequence ID" value="ASJ03361.1"/>
    <property type="molecule type" value="Genomic_DNA"/>
</dbReference>